<dbReference type="EMBL" id="RBIG01000001">
    <property type="protein sequence ID" value="RKQ73690.1"/>
    <property type="molecule type" value="Genomic_DNA"/>
</dbReference>
<name>A0A420WRT0_9PROT</name>
<reference evidence="1 2" key="1">
    <citation type="submission" date="2018-10" db="EMBL/GenBank/DDBJ databases">
        <title>Comparative analysis of microorganisms from saline springs in Andes Mountain Range, Colombia.</title>
        <authorList>
            <person name="Rubin E."/>
        </authorList>
    </citation>
    <scope>NUCLEOTIDE SEQUENCE [LARGE SCALE GENOMIC DNA]</scope>
    <source>
        <strain evidence="1 2">USBA 36</strain>
    </source>
</reference>
<dbReference type="Proteomes" id="UP000277424">
    <property type="component" value="Unassembled WGS sequence"/>
</dbReference>
<evidence type="ECO:0000313" key="1">
    <source>
        <dbReference type="EMBL" id="RKQ73690.1"/>
    </source>
</evidence>
<proteinExistence type="predicted"/>
<accession>A0A420WRT0</accession>
<protein>
    <submittedName>
        <fullName evidence="1">Uncharacterized protein</fullName>
    </submittedName>
</protein>
<dbReference type="AlphaFoldDB" id="A0A420WRT0"/>
<dbReference type="RefSeq" id="WP_272943346.1">
    <property type="nucleotide sequence ID" value="NZ_RBIG01000001.1"/>
</dbReference>
<comment type="caution">
    <text evidence="1">The sequence shown here is derived from an EMBL/GenBank/DDBJ whole genome shotgun (WGS) entry which is preliminary data.</text>
</comment>
<organism evidence="1 2">
    <name type="scientific">Oceanibaculum indicum</name>
    <dbReference type="NCBI Taxonomy" id="526216"/>
    <lineage>
        <taxon>Bacteria</taxon>
        <taxon>Pseudomonadati</taxon>
        <taxon>Pseudomonadota</taxon>
        <taxon>Alphaproteobacteria</taxon>
        <taxon>Rhodospirillales</taxon>
        <taxon>Oceanibaculaceae</taxon>
        <taxon>Oceanibaculum</taxon>
    </lineage>
</organism>
<sequence>MAAIAVIMIGVTVALIVPPAVKLFCRAVDRHLDEAFDADLRWF</sequence>
<evidence type="ECO:0000313" key="2">
    <source>
        <dbReference type="Proteomes" id="UP000277424"/>
    </source>
</evidence>
<gene>
    <name evidence="1" type="ORF">BCL74_1480</name>
</gene>